<gene>
    <name evidence="1" type="ORF">RHGRI_019998</name>
</gene>
<proteinExistence type="predicted"/>
<evidence type="ECO:0000313" key="2">
    <source>
        <dbReference type="Proteomes" id="UP000823749"/>
    </source>
</evidence>
<name>A0AAV6JIP4_9ERIC</name>
<dbReference type="Proteomes" id="UP000823749">
    <property type="component" value="Chromosome 7"/>
</dbReference>
<protein>
    <submittedName>
        <fullName evidence="1">Uncharacterized protein</fullName>
    </submittedName>
</protein>
<reference evidence="1" key="1">
    <citation type="submission" date="2020-08" db="EMBL/GenBank/DDBJ databases">
        <title>Plant Genome Project.</title>
        <authorList>
            <person name="Zhang R.-G."/>
        </authorList>
    </citation>
    <scope>NUCLEOTIDE SEQUENCE</scope>
    <source>
        <strain evidence="1">WSP0</strain>
        <tissue evidence="1">Leaf</tissue>
    </source>
</reference>
<accession>A0AAV6JIP4</accession>
<organism evidence="1 2">
    <name type="scientific">Rhododendron griersonianum</name>
    <dbReference type="NCBI Taxonomy" id="479676"/>
    <lineage>
        <taxon>Eukaryota</taxon>
        <taxon>Viridiplantae</taxon>
        <taxon>Streptophyta</taxon>
        <taxon>Embryophyta</taxon>
        <taxon>Tracheophyta</taxon>
        <taxon>Spermatophyta</taxon>
        <taxon>Magnoliopsida</taxon>
        <taxon>eudicotyledons</taxon>
        <taxon>Gunneridae</taxon>
        <taxon>Pentapetalae</taxon>
        <taxon>asterids</taxon>
        <taxon>Ericales</taxon>
        <taxon>Ericaceae</taxon>
        <taxon>Ericoideae</taxon>
        <taxon>Rhodoreae</taxon>
        <taxon>Rhododendron</taxon>
    </lineage>
</organism>
<comment type="caution">
    <text evidence="1">The sequence shown here is derived from an EMBL/GenBank/DDBJ whole genome shotgun (WGS) entry which is preliminary data.</text>
</comment>
<sequence length="58" mass="6637">MEYLLENAALRLQRITIDPHIQHFASDAFLAEKVLAARESAKQLETKLPSTAKFSIYF</sequence>
<evidence type="ECO:0000313" key="1">
    <source>
        <dbReference type="EMBL" id="KAG5539642.1"/>
    </source>
</evidence>
<dbReference type="AlphaFoldDB" id="A0AAV6JIP4"/>
<keyword evidence="2" id="KW-1185">Reference proteome</keyword>
<dbReference type="EMBL" id="JACTNZ010000007">
    <property type="protein sequence ID" value="KAG5539642.1"/>
    <property type="molecule type" value="Genomic_DNA"/>
</dbReference>